<dbReference type="Pfam" id="PF06197">
    <property type="entry name" value="DUF998"/>
    <property type="match status" value="1"/>
</dbReference>
<feature type="transmembrane region" description="Helical" evidence="1">
    <location>
        <begin position="184"/>
        <end position="206"/>
    </location>
</feature>
<reference evidence="2" key="1">
    <citation type="submission" date="2013-08" db="EMBL/GenBank/DDBJ databases">
        <authorList>
            <person name="Mendez C."/>
            <person name="Richter M."/>
            <person name="Ferrer M."/>
            <person name="Sanchez J."/>
        </authorList>
    </citation>
    <scope>NUCLEOTIDE SEQUENCE</scope>
</reference>
<dbReference type="EMBL" id="AUZX01001591">
    <property type="protein sequence ID" value="EQD78705.1"/>
    <property type="molecule type" value="Genomic_DNA"/>
</dbReference>
<sequence>MITDSHGIPIMPVPPTPPSGVPVRTDRTIRLGATLWILGVVEFVIGMGVTQYGWDLLRTGATPVYSLQFNYISDLGAVNCGPFAGVVVCSPWHDVFNASIILLGILLILGTLAIARSIPAGPSRGLGVLLLVIAGIGAIGVGSFPEDVHRQAHALSALLAFALGNLGAIAVGYGYFTRDRRAGWLAYSALSGLVGLAALALFIAHIYGPPGVGGMERLIVAPLFLWAVVEGIRLLRLPKFAPAGIHPSAGAPHS</sequence>
<reference evidence="2" key="2">
    <citation type="journal article" date="2014" name="ISME J.">
        <title>Microbial stratification in low pH oxic and suboxic macroscopic growths along an acid mine drainage.</title>
        <authorList>
            <person name="Mendez-Garcia C."/>
            <person name="Mesa V."/>
            <person name="Sprenger R.R."/>
            <person name="Richter M."/>
            <person name="Diez M.S."/>
            <person name="Solano J."/>
            <person name="Bargiela R."/>
            <person name="Golyshina O.V."/>
            <person name="Manteca A."/>
            <person name="Ramos J.L."/>
            <person name="Gallego J.R."/>
            <person name="Llorente I."/>
            <person name="Martins Dos Santos V.A."/>
            <person name="Jensen O.N."/>
            <person name="Pelaez A.I."/>
            <person name="Sanchez J."/>
            <person name="Ferrer M."/>
        </authorList>
    </citation>
    <scope>NUCLEOTIDE SEQUENCE</scope>
</reference>
<evidence type="ECO:0000313" key="2">
    <source>
        <dbReference type="EMBL" id="EQD78705.1"/>
    </source>
</evidence>
<accession>T1D919</accession>
<feature type="transmembrane region" description="Helical" evidence="1">
    <location>
        <begin position="33"/>
        <end position="54"/>
    </location>
</feature>
<comment type="caution">
    <text evidence="2">The sequence shown here is derived from an EMBL/GenBank/DDBJ whole genome shotgun (WGS) entry which is preliminary data.</text>
</comment>
<keyword evidence="1" id="KW-1133">Transmembrane helix</keyword>
<protein>
    <submittedName>
        <fullName evidence="2">Membrane protein containing DUF998</fullName>
    </submittedName>
</protein>
<name>T1D919_9ZZZZ</name>
<keyword evidence="1" id="KW-0472">Membrane</keyword>
<feature type="transmembrane region" description="Helical" evidence="1">
    <location>
        <begin position="95"/>
        <end position="114"/>
    </location>
</feature>
<gene>
    <name evidence="2" type="ORF">B1A_02124</name>
</gene>
<evidence type="ECO:0000256" key="1">
    <source>
        <dbReference type="SAM" id="Phobius"/>
    </source>
</evidence>
<keyword evidence="1" id="KW-0812">Transmembrane</keyword>
<organism evidence="2">
    <name type="scientific">mine drainage metagenome</name>
    <dbReference type="NCBI Taxonomy" id="410659"/>
    <lineage>
        <taxon>unclassified sequences</taxon>
        <taxon>metagenomes</taxon>
        <taxon>ecological metagenomes</taxon>
    </lineage>
</organism>
<dbReference type="AlphaFoldDB" id="T1D919"/>
<dbReference type="InterPro" id="IPR009339">
    <property type="entry name" value="DUF998"/>
</dbReference>
<feature type="transmembrane region" description="Helical" evidence="1">
    <location>
        <begin position="126"/>
        <end position="145"/>
    </location>
</feature>
<feature type="transmembrane region" description="Helical" evidence="1">
    <location>
        <begin position="157"/>
        <end position="177"/>
    </location>
</feature>
<proteinExistence type="predicted"/>